<organism evidence="2 3">
    <name type="scientific">Desulfoluna limicola</name>
    <dbReference type="NCBI Taxonomy" id="2810562"/>
    <lineage>
        <taxon>Bacteria</taxon>
        <taxon>Pseudomonadati</taxon>
        <taxon>Thermodesulfobacteriota</taxon>
        <taxon>Desulfobacteria</taxon>
        <taxon>Desulfobacterales</taxon>
        <taxon>Desulfolunaceae</taxon>
        <taxon>Desulfoluna</taxon>
    </lineage>
</organism>
<evidence type="ECO:0000313" key="2">
    <source>
        <dbReference type="EMBL" id="BCS96176.1"/>
    </source>
</evidence>
<evidence type="ECO:0000313" key="3">
    <source>
        <dbReference type="Proteomes" id="UP001320148"/>
    </source>
</evidence>
<dbReference type="Proteomes" id="UP001320148">
    <property type="component" value="Chromosome"/>
</dbReference>
<keyword evidence="1" id="KW-0812">Transmembrane</keyword>
<keyword evidence="1" id="KW-1133">Transmembrane helix</keyword>
<sequence length="676" mass="75666">MQDDSTGKFHRFSPEAYHLVGLMDGRHSLESIWETACDALGDEMPTQDEVLSLLSQLYRADALQSDLATDVGDLFKRFADEKRARRLNILKSPTSIKIPLFDPDRLLNAVSSVFLPLLSKWGALAWFAVVIPALCLVFVHWGALTSNMADRLFAMENLVLIGLVYPVLKLFHEFGHAFAVKKWGAEVHEMGVMFLVFVPMPYVDASASTAFSDKKKRMLVDGAGILVEVFIAALAVLVWVNVEPGGVRSVAYNVMVIAGVSTLFFNGNPLLKFDAYYVLSDWLEIPNLAMRGNQYLGYLTRRWLLGVKDAVSPAAASGESGWLGTYAVLAFFYRIYISIRIVLMVAGKFFFIGILLAVWSGVSMLLMPMAGGVKRMVADRAVHEKKGRIGLIFLVVFGLIFSFLFFIPAPSVTVAQGVVWPPEQSGIHAACDGFIREIKGTQGQRVDTGETLFVCEDLELDTEIAVLTAQIEELKARHRQSAVIDRTETRILKDEMAHLMVMLNRYRERQKELTIASPKKGVLFLPQVQDRVGRYVRRGENLGYVVDFSAATVRVVISQDDVDRVRYDVQNITARLAGDVDRVVPARIRRIVPAASRDLPSMALSLEGGGDIVMDPRGGQEQQAFETLFQVELELSQVLAERIGERVHVRFEHAPEPLIYRMYRQGRRLLLTRFEV</sequence>
<dbReference type="PANTHER" id="PTHR13325">
    <property type="entry name" value="PROTEASE M50 MEMBRANE-BOUND TRANSCRIPTION FACTOR SITE 2 PROTEASE"/>
    <property type="match status" value="1"/>
</dbReference>
<accession>A0ABM7PF56</accession>
<keyword evidence="1" id="KW-0472">Membrane</keyword>
<keyword evidence="3" id="KW-1185">Reference proteome</keyword>
<feature type="transmembrane region" description="Helical" evidence="1">
    <location>
        <begin position="389"/>
        <end position="407"/>
    </location>
</feature>
<feature type="transmembrane region" description="Helical" evidence="1">
    <location>
        <begin position="246"/>
        <end position="265"/>
    </location>
</feature>
<feature type="transmembrane region" description="Helical" evidence="1">
    <location>
        <begin position="121"/>
        <end position="141"/>
    </location>
</feature>
<dbReference type="InterPro" id="IPR001193">
    <property type="entry name" value="MBTPS2"/>
</dbReference>
<feature type="transmembrane region" description="Helical" evidence="1">
    <location>
        <begin position="191"/>
        <end position="211"/>
    </location>
</feature>
<dbReference type="PANTHER" id="PTHR13325:SF3">
    <property type="entry name" value="MEMBRANE-BOUND TRANSCRIPTION FACTOR SITE-2 PROTEASE"/>
    <property type="match status" value="1"/>
</dbReference>
<dbReference type="SUPFAM" id="SSF111369">
    <property type="entry name" value="HlyD-like secretion proteins"/>
    <property type="match status" value="1"/>
</dbReference>
<feature type="transmembrane region" description="Helical" evidence="1">
    <location>
        <begin position="349"/>
        <end position="368"/>
    </location>
</feature>
<name>A0ABM7PF56_9BACT</name>
<dbReference type="EMBL" id="AP024488">
    <property type="protein sequence ID" value="BCS96176.1"/>
    <property type="molecule type" value="Genomic_DNA"/>
</dbReference>
<reference evidence="2 3" key="1">
    <citation type="submission" date="2021-02" db="EMBL/GenBank/DDBJ databases">
        <title>Complete genome of Desulfoluna sp. strain ASN36.</title>
        <authorList>
            <person name="Takahashi A."/>
            <person name="Kojima H."/>
            <person name="Fukui M."/>
        </authorList>
    </citation>
    <scope>NUCLEOTIDE SEQUENCE [LARGE SCALE GENOMIC DNA]</scope>
    <source>
        <strain evidence="2 3">ASN36</strain>
    </source>
</reference>
<feature type="transmembrane region" description="Helical" evidence="1">
    <location>
        <begin position="153"/>
        <end position="171"/>
    </location>
</feature>
<proteinExistence type="predicted"/>
<gene>
    <name evidence="2" type="ORF">DSLASN_18080</name>
</gene>
<evidence type="ECO:0008006" key="4">
    <source>
        <dbReference type="Google" id="ProtNLM"/>
    </source>
</evidence>
<feature type="transmembrane region" description="Helical" evidence="1">
    <location>
        <begin position="218"/>
        <end position="240"/>
    </location>
</feature>
<protein>
    <recommendedName>
        <fullName evidence="4">Peptidase M50</fullName>
    </recommendedName>
</protein>
<evidence type="ECO:0000256" key="1">
    <source>
        <dbReference type="SAM" id="Phobius"/>
    </source>
</evidence>
<feature type="transmembrane region" description="Helical" evidence="1">
    <location>
        <begin position="323"/>
        <end position="343"/>
    </location>
</feature>